<reference evidence="4" key="1">
    <citation type="submission" date="2017-01" db="EMBL/GenBank/DDBJ databases">
        <authorList>
            <person name="Varghese N."/>
            <person name="Submissions S."/>
        </authorList>
    </citation>
    <scope>NUCLEOTIDE SEQUENCE [LARGE SCALE GENOMIC DNA]</scope>
    <source>
        <strain evidence="4">DSM 44531</strain>
    </source>
</reference>
<feature type="signal peptide" evidence="1">
    <location>
        <begin position="1"/>
        <end position="17"/>
    </location>
</feature>
<dbReference type="Proteomes" id="UP000186292">
    <property type="component" value="Unassembled WGS sequence"/>
</dbReference>
<evidence type="ECO:0000313" key="3">
    <source>
        <dbReference type="EMBL" id="SIS43553.1"/>
    </source>
</evidence>
<dbReference type="InterPro" id="IPR029447">
    <property type="entry name" value="DUF4439"/>
</dbReference>
<feature type="chain" id="PRO_5038455334" description="DUF4439 domain-containing protein" evidence="1">
    <location>
        <begin position="18"/>
        <end position="282"/>
    </location>
</feature>
<dbReference type="InterPro" id="IPR009078">
    <property type="entry name" value="Ferritin-like_SF"/>
</dbReference>
<evidence type="ECO:0000313" key="4">
    <source>
        <dbReference type="Proteomes" id="UP000186292"/>
    </source>
</evidence>
<keyword evidence="1" id="KW-0732">Signal</keyword>
<accession>A0A1N7J2I1</accession>
<dbReference type="Pfam" id="PF14530">
    <property type="entry name" value="DUF4439"/>
    <property type="match status" value="1"/>
</dbReference>
<dbReference type="InterPro" id="IPR012347">
    <property type="entry name" value="Ferritin-like"/>
</dbReference>
<sequence>MKSSRQILAVILATALAAPMAACSPLDVFGPRADGEIIALAKQASADAEASSPNSGGDDPKAKWNELRIFHAKQLQDEARRLCGTDDNGETPSTCEVEYDGTHLPVGGDAAALVKLTVESAGKVPDESVDLVVAQAIDGAAAADLPLDLPAIDDETALEAVKQLVSAEHAVDFGLDIATAYADDPLQDRIDSLRTLHDARISALLSALPEGQLPSREAGYEIPSGAPTNPAEAADFVDTLESDLVDHWRTAAATAATGGSSPEWLTAAILLAGHAQRSAEQA</sequence>
<dbReference type="SUPFAM" id="SSF47240">
    <property type="entry name" value="Ferritin-like"/>
    <property type="match status" value="1"/>
</dbReference>
<organism evidence="3 4">
    <name type="scientific">Corynebacterium appendicis CIP 107643</name>
    <dbReference type="NCBI Taxonomy" id="1161099"/>
    <lineage>
        <taxon>Bacteria</taxon>
        <taxon>Bacillati</taxon>
        <taxon>Actinomycetota</taxon>
        <taxon>Actinomycetes</taxon>
        <taxon>Mycobacteriales</taxon>
        <taxon>Corynebacteriaceae</taxon>
        <taxon>Corynebacterium</taxon>
    </lineage>
</organism>
<name>A0A1N7J2I1_9CORY</name>
<feature type="domain" description="DUF4439" evidence="2">
    <location>
        <begin position="160"/>
        <end position="256"/>
    </location>
</feature>
<dbReference type="AlphaFoldDB" id="A0A1N7J2I1"/>
<dbReference type="STRING" id="1161099.SAMN05444817_103206"/>
<protein>
    <recommendedName>
        <fullName evidence="2">DUF4439 domain-containing protein</fullName>
    </recommendedName>
</protein>
<dbReference type="Gene3D" id="1.20.1260.10">
    <property type="match status" value="1"/>
</dbReference>
<proteinExistence type="predicted"/>
<evidence type="ECO:0000259" key="2">
    <source>
        <dbReference type="Pfam" id="PF14530"/>
    </source>
</evidence>
<gene>
    <name evidence="3" type="ORF">SAMN05444817_103206</name>
</gene>
<evidence type="ECO:0000256" key="1">
    <source>
        <dbReference type="SAM" id="SignalP"/>
    </source>
</evidence>
<dbReference type="RefSeq" id="WP_234958759.1">
    <property type="nucleotide sequence ID" value="NZ_CP046976.1"/>
</dbReference>
<keyword evidence="4" id="KW-1185">Reference proteome</keyword>
<dbReference type="EMBL" id="FTOF01000003">
    <property type="protein sequence ID" value="SIS43553.1"/>
    <property type="molecule type" value="Genomic_DNA"/>
</dbReference>